<evidence type="ECO:0000313" key="2">
    <source>
        <dbReference type="EMBL" id="KEH21847.1"/>
    </source>
</evidence>
<accession>A0A072TWQ8</accession>
<dbReference type="HOGENOM" id="CLU_1130536_0_0_1"/>
<sequence length="246" mass="27892">MQQSKLEKLKIQINKWTILFAGDGRFPVSNSWNSHVDVDIIPTEGQEYWEPTDYIRPIPASIRKRPRRPKKARRKDVHEEGTSSRRTKIKRACQTMNCLRCGLEGHNMNRYSGQGVDDMQCNLVFICERCLLAVASGSAREASHEDCSLTRREVWRAIDLCDEINKEILETNTAVKAVFLLLQQLNLNHANRMVVILEYLEAQADATVAISPHEANNKYRDSSGGEQCGNIEFTASAIATPTMREA</sequence>
<feature type="compositionally biased region" description="Basic residues" evidence="1">
    <location>
        <begin position="62"/>
        <end position="75"/>
    </location>
</feature>
<proteinExistence type="predicted"/>
<evidence type="ECO:0000256" key="1">
    <source>
        <dbReference type="SAM" id="MobiDB-lite"/>
    </source>
</evidence>
<evidence type="ECO:0000313" key="4">
    <source>
        <dbReference type="Proteomes" id="UP000002051"/>
    </source>
</evidence>
<reference evidence="3" key="3">
    <citation type="submission" date="2015-04" db="UniProtKB">
        <authorList>
            <consortium name="EnsemblPlants"/>
        </authorList>
    </citation>
    <scope>IDENTIFICATION</scope>
    <source>
        <strain evidence="3">cv. Jemalong A17</strain>
    </source>
</reference>
<feature type="region of interest" description="Disordered" evidence="1">
    <location>
        <begin position="60"/>
        <end position="87"/>
    </location>
</feature>
<keyword evidence="4" id="KW-1185">Reference proteome</keyword>
<protein>
    <submittedName>
        <fullName evidence="2 3">Uncharacterized protein</fullName>
    </submittedName>
</protein>
<reference evidence="2 4" key="2">
    <citation type="journal article" date="2014" name="BMC Genomics">
        <title>An improved genome release (version Mt4.0) for the model legume Medicago truncatula.</title>
        <authorList>
            <person name="Tang H."/>
            <person name="Krishnakumar V."/>
            <person name="Bidwell S."/>
            <person name="Rosen B."/>
            <person name="Chan A."/>
            <person name="Zhou S."/>
            <person name="Gentzbittel L."/>
            <person name="Childs K.L."/>
            <person name="Yandell M."/>
            <person name="Gundlach H."/>
            <person name="Mayer K.F."/>
            <person name="Schwartz D.C."/>
            <person name="Town C.D."/>
        </authorList>
    </citation>
    <scope>GENOME REANNOTATION</scope>
    <source>
        <strain evidence="2">A17</strain>
        <strain evidence="3 4">cv. Jemalong A17</strain>
    </source>
</reference>
<reference evidence="2 4" key="1">
    <citation type="journal article" date="2011" name="Nature">
        <title>The Medicago genome provides insight into the evolution of rhizobial symbioses.</title>
        <authorList>
            <person name="Young N.D."/>
            <person name="Debelle F."/>
            <person name="Oldroyd G.E."/>
            <person name="Geurts R."/>
            <person name="Cannon S.B."/>
            <person name="Udvardi M.K."/>
            <person name="Benedito V.A."/>
            <person name="Mayer K.F."/>
            <person name="Gouzy J."/>
            <person name="Schoof H."/>
            <person name="Van de Peer Y."/>
            <person name="Proost S."/>
            <person name="Cook D.R."/>
            <person name="Meyers B.C."/>
            <person name="Spannagl M."/>
            <person name="Cheung F."/>
            <person name="De Mita S."/>
            <person name="Krishnakumar V."/>
            <person name="Gundlach H."/>
            <person name="Zhou S."/>
            <person name="Mudge J."/>
            <person name="Bharti A.K."/>
            <person name="Murray J.D."/>
            <person name="Naoumkina M.A."/>
            <person name="Rosen B."/>
            <person name="Silverstein K.A."/>
            <person name="Tang H."/>
            <person name="Rombauts S."/>
            <person name="Zhao P.X."/>
            <person name="Zhou P."/>
            <person name="Barbe V."/>
            <person name="Bardou P."/>
            <person name="Bechner M."/>
            <person name="Bellec A."/>
            <person name="Berger A."/>
            <person name="Berges H."/>
            <person name="Bidwell S."/>
            <person name="Bisseling T."/>
            <person name="Choisne N."/>
            <person name="Couloux A."/>
            <person name="Denny R."/>
            <person name="Deshpande S."/>
            <person name="Dai X."/>
            <person name="Doyle J.J."/>
            <person name="Dudez A.M."/>
            <person name="Farmer A.D."/>
            <person name="Fouteau S."/>
            <person name="Franken C."/>
            <person name="Gibelin C."/>
            <person name="Gish J."/>
            <person name="Goldstein S."/>
            <person name="Gonzalez A.J."/>
            <person name="Green P.J."/>
            <person name="Hallab A."/>
            <person name="Hartog M."/>
            <person name="Hua A."/>
            <person name="Humphray S.J."/>
            <person name="Jeong D.H."/>
            <person name="Jing Y."/>
            <person name="Jocker A."/>
            <person name="Kenton S.M."/>
            <person name="Kim D.J."/>
            <person name="Klee K."/>
            <person name="Lai H."/>
            <person name="Lang C."/>
            <person name="Lin S."/>
            <person name="Macmil S.L."/>
            <person name="Magdelenat G."/>
            <person name="Matthews L."/>
            <person name="McCorrison J."/>
            <person name="Monaghan E.L."/>
            <person name="Mun J.H."/>
            <person name="Najar F.Z."/>
            <person name="Nicholson C."/>
            <person name="Noirot C."/>
            <person name="O'Bleness M."/>
            <person name="Paule C.R."/>
            <person name="Poulain J."/>
            <person name="Prion F."/>
            <person name="Qin B."/>
            <person name="Qu C."/>
            <person name="Retzel E.F."/>
            <person name="Riddle C."/>
            <person name="Sallet E."/>
            <person name="Samain S."/>
            <person name="Samson N."/>
            <person name="Sanders I."/>
            <person name="Saurat O."/>
            <person name="Scarpelli C."/>
            <person name="Schiex T."/>
            <person name="Segurens B."/>
            <person name="Severin A.J."/>
            <person name="Sherrier D.J."/>
            <person name="Shi R."/>
            <person name="Sims S."/>
            <person name="Singer S.R."/>
            <person name="Sinharoy S."/>
            <person name="Sterck L."/>
            <person name="Viollet A."/>
            <person name="Wang B.B."/>
            <person name="Wang K."/>
            <person name="Wang M."/>
            <person name="Wang X."/>
            <person name="Warfsmann J."/>
            <person name="Weissenbach J."/>
            <person name="White D.D."/>
            <person name="White J.D."/>
            <person name="Wiley G.B."/>
            <person name="Wincker P."/>
            <person name="Xing Y."/>
            <person name="Yang L."/>
            <person name="Yao Z."/>
            <person name="Ying F."/>
            <person name="Zhai J."/>
            <person name="Zhou L."/>
            <person name="Zuber A."/>
            <person name="Denarie J."/>
            <person name="Dixon R.A."/>
            <person name="May G.D."/>
            <person name="Schwartz D.C."/>
            <person name="Rogers J."/>
            <person name="Quetier F."/>
            <person name="Town C.D."/>
            <person name="Roe B.A."/>
        </authorList>
    </citation>
    <scope>NUCLEOTIDE SEQUENCE [LARGE SCALE GENOMIC DNA]</scope>
    <source>
        <strain evidence="2">A17</strain>
        <strain evidence="3 4">cv. Jemalong A17</strain>
    </source>
</reference>
<organism evidence="2 4">
    <name type="scientific">Medicago truncatula</name>
    <name type="common">Barrel medic</name>
    <name type="synonym">Medicago tribuloides</name>
    <dbReference type="NCBI Taxonomy" id="3880"/>
    <lineage>
        <taxon>Eukaryota</taxon>
        <taxon>Viridiplantae</taxon>
        <taxon>Streptophyta</taxon>
        <taxon>Embryophyta</taxon>
        <taxon>Tracheophyta</taxon>
        <taxon>Spermatophyta</taxon>
        <taxon>Magnoliopsida</taxon>
        <taxon>eudicotyledons</taxon>
        <taxon>Gunneridae</taxon>
        <taxon>Pentapetalae</taxon>
        <taxon>rosids</taxon>
        <taxon>fabids</taxon>
        <taxon>Fabales</taxon>
        <taxon>Fabaceae</taxon>
        <taxon>Papilionoideae</taxon>
        <taxon>50 kb inversion clade</taxon>
        <taxon>NPAAA clade</taxon>
        <taxon>Hologalegina</taxon>
        <taxon>IRL clade</taxon>
        <taxon>Trifolieae</taxon>
        <taxon>Medicago</taxon>
    </lineage>
</organism>
<name>A0A072TWQ8_MEDTR</name>
<dbReference type="EnsemblPlants" id="KEH21847">
    <property type="protein sequence ID" value="KEH21847"/>
    <property type="gene ID" value="MTR_7g019190"/>
</dbReference>
<dbReference type="Proteomes" id="UP000002051">
    <property type="component" value="Unassembled WGS sequence"/>
</dbReference>
<dbReference type="EMBL" id="CM001223">
    <property type="protein sequence ID" value="KEH21847.1"/>
    <property type="molecule type" value="Genomic_DNA"/>
</dbReference>
<dbReference type="AlphaFoldDB" id="A0A072TWQ8"/>
<evidence type="ECO:0000313" key="3">
    <source>
        <dbReference type="EnsemblPlants" id="KEH21847"/>
    </source>
</evidence>
<gene>
    <name evidence="2" type="ordered locus">MTR_7g019190</name>
</gene>